<dbReference type="InterPro" id="IPR017907">
    <property type="entry name" value="Znf_RING_CS"/>
</dbReference>
<keyword evidence="7" id="KW-0175">Coiled coil</keyword>
<evidence type="ECO:0000256" key="4">
    <source>
        <dbReference type="ARBA" id="ARBA00022833"/>
    </source>
</evidence>
<dbReference type="InterPro" id="IPR001841">
    <property type="entry name" value="Znf_RING"/>
</dbReference>
<dbReference type="InterPro" id="IPR013320">
    <property type="entry name" value="ConA-like_dom_sf"/>
</dbReference>
<feature type="domain" description="RING-type" evidence="8">
    <location>
        <begin position="15"/>
        <end position="58"/>
    </location>
</feature>
<dbReference type="AlphaFoldDB" id="A0A2U9BJM6"/>
<dbReference type="STRING" id="52904.ENSSMAP00000027919"/>
<feature type="coiled-coil region" evidence="7">
    <location>
        <begin position="755"/>
        <end position="792"/>
    </location>
</feature>
<evidence type="ECO:0000259" key="10">
    <source>
        <dbReference type="PROSITE" id="PS50188"/>
    </source>
</evidence>
<keyword evidence="5" id="KW-0391">Immunity</keyword>
<evidence type="ECO:0000256" key="6">
    <source>
        <dbReference type="PROSITE-ProRule" id="PRU00024"/>
    </source>
</evidence>
<evidence type="ECO:0000256" key="5">
    <source>
        <dbReference type="ARBA" id="ARBA00022859"/>
    </source>
</evidence>
<evidence type="ECO:0000259" key="8">
    <source>
        <dbReference type="PROSITE" id="PS50089"/>
    </source>
</evidence>
<dbReference type="SUPFAM" id="SSF49899">
    <property type="entry name" value="Concanavalin A-like lectins/glucanases"/>
    <property type="match status" value="1"/>
</dbReference>
<feature type="domain" description="B30.2/SPRY" evidence="10">
    <location>
        <begin position="858"/>
        <end position="1048"/>
    </location>
</feature>
<dbReference type="InterPro" id="IPR001870">
    <property type="entry name" value="B30.2/SPRY"/>
</dbReference>
<keyword evidence="2" id="KW-0479">Metal-binding</keyword>
<dbReference type="SUPFAM" id="SSF57850">
    <property type="entry name" value="RING/U-box"/>
    <property type="match status" value="2"/>
</dbReference>
<dbReference type="GO" id="GO:0008270">
    <property type="term" value="F:zinc ion binding"/>
    <property type="evidence" value="ECO:0007669"/>
    <property type="project" value="UniProtKB-KW"/>
</dbReference>
<dbReference type="PROSITE" id="PS00518">
    <property type="entry name" value="ZF_RING_1"/>
    <property type="match status" value="2"/>
</dbReference>
<dbReference type="Pfam" id="PF15227">
    <property type="entry name" value="zf-C3HC4_4"/>
    <property type="match status" value="2"/>
</dbReference>
<dbReference type="GO" id="GO:0045087">
    <property type="term" value="P:innate immune response"/>
    <property type="evidence" value="ECO:0007669"/>
    <property type="project" value="UniProtKB-KW"/>
</dbReference>
<accession>A0A2U9BJM6</accession>
<dbReference type="Gene3D" id="4.10.830.40">
    <property type="match status" value="1"/>
</dbReference>
<dbReference type="Gene3D" id="2.60.120.920">
    <property type="match status" value="1"/>
</dbReference>
<keyword evidence="1" id="KW-0399">Innate immunity</keyword>
<dbReference type="PANTHER" id="PTHR25465">
    <property type="entry name" value="B-BOX DOMAIN CONTAINING"/>
    <property type="match status" value="1"/>
</dbReference>
<dbReference type="PROSITE" id="PS50188">
    <property type="entry name" value="B302_SPRY"/>
    <property type="match status" value="1"/>
</dbReference>
<evidence type="ECO:0000259" key="9">
    <source>
        <dbReference type="PROSITE" id="PS50119"/>
    </source>
</evidence>
<dbReference type="SMART" id="SM00449">
    <property type="entry name" value="SPRY"/>
    <property type="match status" value="1"/>
</dbReference>
<dbReference type="Proteomes" id="UP000246464">
    <property type="component" value="Chromosome 7"/>
</dbReference>
<feature type="domain" description="RING-type" evidence="8">
    <location>
        <begin position="515"/>
        <end position="558"/>
    </location>
</feature>
<dbReference type="Pfam" id="PF25600">
    <property type="entry name" value="TRIM_CC"/>
    <property type="match status" value="2"/>
</dbReference>
<dbReference type="Pfam" id="PF13765">
    <property type="entry name" value="PRY"/>
    <property type="match status" value="1"/>
</dbReference>
<reference evidence="11 12" key="1">
    <citation type="submission" date="2017-12" db="EMBL/GenBank/DDBJ databases">
        <title>Integrating genomic resources of turbot (Scophthalmus maximus) in depth evaluation of genetic and physical mapping variation across individuals.</title>
        <authorList>
            <person name="Martinez P."/>
        </authorList>
    </citation>
    <scope>NUCLEOTIDE SEQUENCE [LARGE SCALE GENOMIC DNA]</scope>
</reference>
<keyword evidence="4" id="KW-0862">Zinc</keyword>
<dbReference type="SUPFAM" id="SSF57845">
    <property type="entry name" value="B-box zinc-binding domain"/>
    <property type="match status" value="2"/>
</dbReference>
<evidence type="ECO:0000256" key="7">
    <source>
        <dbReference type="SAM" id="Coils"/>
    </source>
</evidence>
<evidence type="ECO:0000256" key="1">
    <source>
        <dbReference type="ARBA" id="ARBA00022588"/>
    </source>
</evidence>
<sequence length="1048" mass="116351">MAQAGVVLDKDQFNCSICLDVLKDPVTIPCGHSYCSSCIQDYWDQDDYLGVFVCPQCRHNFNPRPVLARNTMLADVVEKFRKTGLQEAAAAAAAPAAHQGLAGADDVGCDVCPGRKNKAVKSCLVCLASYCDVHVQPHYESAAFKKHKLVSASTKLQENICPRHDKLLEVYCRSDKQCICYLCLTDEHKGHDTRQLGDMKQSSQMRIQLREKEAQELRRAIFSLIRSARAAAEESDGVFTELIRSMELKRFEVRELINAQEKMAVSQAEQLLDKIQREIAELKKSEAELDKLSHTEDHVHFLKSCQSLHAPPVLSALPPVTVDPSLTFGPVMTAVSDFKGLLQEVCQGGFVSIYERVRDVVIVGHFSNPAAQTDTTQSGDSGSNGLMQAALGESVNRFLLRDASRSSCSDFAVNRLCSFLCARSDPSAWARPKSRESPQSFPRSGTCRAHVCLLTIRKGGSIRGCSLLGWLHLGAAYFLVLQAVTGGRQVKLSICVGVKEMAAATISIEQDQFCCSVCLEVLRDPVTIPCGHSYCLGCIEDYWDRAKQKGQPSCPQCRQLFHPRPLLSRNTVLGEVLEKFQQTALQAQHSTRPGEGKCSVCTRGRSRGVKSGPVRPDSLCAAHLRVHEERGHGKHHKAVPSSGQPREKLCPQHDKPLGLYCRTDQQSVCSRCVKGRHSGHDAVPLADERTAQQKKLQEASLKSAQRLKDAEKELRYIIRNVKHSTDAAVEESERIFSRLIRSMEKQSCEVKELIRLQERAAVSHAEELLEKLQREISELRRTDAELEKLCRAEDHLHFIQKSKSFNFPTTALEMPNTDAPTYLMYKTTREALARLKESVDETLEREFNRISEKATNADTALNSEPKTRDDFLQYYNDISLDPNTANPYLCFSDGRRGVSTRSEPQPYPDHPDRFTSWAQVLCRAGMAGRCYWEVEWAGKGGVSVGVCYKSMSRGGGGSDSKLGHNAKSWSLDCSHSACSFQHNKESVSIAAAGCSRIGVYLDLRGGTMSFYDVSDTMVLLHTVKATFTQPVYPGFWVGLGSTLNLCSP</sequence>
<feature type="domain" description="B box-type" evidence="9">
    <location>
        <begin position="156"/>
        <end position="196"/>
    </location>
</feature>
<feature type="coiled-coil region" evidence="7">
    <location>
        <begin position="258"/>
        <end position="295"/>
    </location>
</feature>
<dbReference type="EMBL" id="CP026249">
    <property type="protein sequence ID" value="AWP03879.1"/>
    <property type="molecule type" value="Genomic_DNA"/>
</dbReference>
<dbReference type="PANTHER" id="PTHR25465:SF80">
    <property type="entry name" value="TRIPARTITE MOTIF-CONTAINING PROTEIN 16-LIKE"/>
    <property type="match status" value="1"/>
</dbReference>
<dbReference type="SMART" id="SM00336">
    <property type="entry name" value="BBOX"/>
    <property type="match status" value="2"/>
</dbReference>
<dbReference type="SMART" id="SM00184">
    <property type="entry name" value="RING"/>
    <property type="match status" value="2"/>
</dbReference>
<organism evidence="11 12">
    <name type="scientific">Scophthalmus maximus</name>
    <name type="common">Turbot</name>
    <name type="synonym">Psetta maxima</name>
    <dbReference type="NCBI Taxonomy" id="52904"/>
    <lineage>
        <taxon>Eukaryota</taxon>
        <taxon>Metazoa</taxon>
        <taxon>Chordata</taxon>
        <taxon>Craniata</taxon>
        <taxon>Vertebrata</taxon>
        <taxon>Euteleostomi</taxon>
        <taxon>Actinopterygii</taxon>
        <taxon>Neopterygii</taxon>
        <taxon>Teleostei</taxon>
        <taxon>Neoteleostei</taxon>
        <taxon>Acanthomorphata</taxon>
        <taxon>Carangaria</taxon>
        <taxon>Pleuronectiformes</taxon>
        <taxon>Pleuronectoidei</taxon>
        <taxon>Scophthalmidae</taxon>
        <taxon>Scophthalmus</taxon>
    </lineage>
</organism>
<evidence type="ECO:0000313" key="12">
    <source>
        <dbReference type="Proteomes" id="UP000246464"/>
    </source>
</evidence>
<dbReference type="CDD" id="cd16040">
    <property type="entry name" value="SPRY_PRY_SNTX"/>
    <property type="match status" value="1"/>
</dbReference>
<dbReference type="GO" id="GO:0005737">
    <property type="term" value="C:cytoplasm"/>
    <property type="evidence" value="ECO:0007669"/>
    <property type="project" value="UniProtKB-ARBA"/>
</dbReference>
<dbReference type="InterPro" id="IPR000315">
    <property type="entry name" value="Znf_B-box"/>
</dbReference>
<dbReference type="InterPro" id="IPR058030">
    <property type="entry name" value="TRIM8/14/16/25/29/45/65_CC"/>
</dbReference>
<dbReference type="CDD" id="cd19769">
    <property type="entry name" value="Bbox2_TRIM16-like"/>
    <property type="match status" value="2"/>
</dbReference>
<keyword evidence="12" id="KW-1185">Reference proteome</keyword>
<evidence type="ECO:0000256" key="2">
    <source>
        <dbReference type="ARBA" id="ARBA00022723"/>
    </source>
</evidence>
<dbReference type="InterPro" id="IPR051051">
    <property type="entry name" value="E3_ubiq-ligase_TRIM/RNF"/>
</dbReference>
<dbReference type="InterPro" id="IPR013083">
    <property type="entry name" value="Znf_RING/FYVE/PHD"/>
</dbReference>
<dbReference type="Gene3D" id="3.30.160.60">
    <property type="entry name" value="Classic Zinc Finger"/>
    <property type="match status" value="2"/>
</dbReference>
<dbReference type="SMART" id="SM00589">
    <property type="entry name" value="PRY"/>
    <property type="match status" value="1"/>
</dbReference>
<dbReference type="InterPro" id="IPR043136">
    <property type="entry name" value="B30.2/SPRY_sf"/>
</dbReference>
<keyword evidence="3 6" id="KW-0863">Zinc-finger</keyword>
<dbReference type="PROSITE" id="PS50119">
    <property type="entry name" value="ZF_BBOX"/>
    <property type="match status" value="2"/>
</dbReference>
<dbReference type="Gene3D" id="3.30.40.10">
    <property type="entry name" value="Zinc/RING finger domain, C3HC4 (zinc finger)"/>
    <property type="match status" value="2"/>
</dbReference>
<dbReference type="Pfam" id="PF00622">
    <property type="entry name" value="SPRY"/>
    <property type="match status" value="1"/>
</dbReference>
<dbReference type="InterPro" id="IPR006574">
    <property type="entry name" value="PRY"/>
</dbReference>
<protein>
    <submittedName>
        <fullName evidence="11">PRY multi-domain protein</fullName>
    </submittedName>
</protein>
<dbReference type="InterPro" id="IPR003877">
    <property type="entry name" value="SPRY_dom"/>
</dbReference>
<dbReference type="InterPro" id="IPR003879">
    <property type="entry name" value="Butyrophylin_SPRY"/>
</dbReference>
<feature type="domain" description="B box-type" evidence="9">
    <location>
        <begin position="645"/>
        <end position="685"/>
    </location>
</feature>
<dbReference type="PROSITE" id="PS50089">
    <property type="entry name" value="ZF_RING_2"/>
    <property type="match status" value="2"/>
</dbReference>
<proteinExistence type="predicted"/>
<dbReference type="PRINTS" id="PR01407">
    <property type="entry name" value="BUTYPHLNCDUF"/>
</dbReference>
<gene>
    <name evidence="11" type="ORF">SMAX5B_006198</name>
</gene>
<name>A0A2U9BJM6_SCOMX</name>
<evidence type="ECO:0000313" key="11">
    <source>
        <dbReference type="EMBL" id="AWP03879.1"/>
    </source>
</evidence>
<dbReference type="Pfam" id="PF00643">
    <property type="entry name" value="zf-B_box"/>
    <property type="match status" value="2"/>
</dbReference>
<evidence type="ECO:0000256" key="3">
    <source>
        <dbReference type="ARBA" id="ARBA00022771"/>
    </source>
</evidence>